<keyword evidence="8 12" id="KW-0496">Mitochondrion</keyword>
<dbReference type="SUPFAM" id="SSF81343">
    <property type="entry name" value="Fumarate reductase respiratory complex transmembrane subunits"/>
    <property type="match status" value="1"/>
</dbReference>
<sequence length="173" mass="19045">MAAMMSLCRNFGKVGLSNRMTIGNPCLAALSNRNKMFLENRIVPSSQHSVKKFMVSHRALAETSSCKSADDHTRLWTIERSLALALVPLVPAAFMFPSAAMDYLLAISFTLHAHWGLETIVVDYLRPKVVGPALAKLGVALVYGISAFTLGGLFYFNYSDVGIVNAIKMFWKL</sequence>
<dbReference type="GO" id="GO:0048039">
    <property type="term" value="F:ubiquinone binding"/>
    <property type="evidence" value="ECO:0007669"/>
    <property type="project" value="TreeGrafter"/>
</dbReference>
<dbReference type="Pfam" id="PF05328">
    <property type="entry name" value="CybS"/>
    <property type="match status" value="1"/>
</dbReference>
<name>A0AAD5KR12_9CRUS</name>
<comment type="function">
    <text evidence="12">Membrane-anchoring subunit of succinate dehydrogenase (SDH) that is involved in complex II of the mitochondrial electron transport chain and is responsible for transferring electrons from succinate to ubiquinone (coenzyme Q).</text>
</comment>
<evidence type="ECO:0000256" key="12">
    <source>
        <dbReference type="RuleBase" id="RU364031"/>
    </source>
</evidence>
<comment type="caution">
    <text evidence="12">Lacks conserved residue(s) required for the propagation of feature annotation.</text>
</comment>
<dbReference type="GO" id="GO:0046872">
    <property type="term" value="F:metal ion binding"/>
    <property type="evidence" value="ECO:0007669"/>
    <property type="project" value="UniProtKB-KW"/>
</dbReference>
<keyword evidence="6 12" id="KW-0809">Transit peptide</keyword>
<protein>
    <recommendedName>
        <fullName evidence="12">Succinate dehydrogenase [ubiquinone] cytochrome b small subunit</fullName>
    </recommendedName>
</protein>
<gene>
    <name evidence="13" type="ORF">GHT06_015392</name>
</gene>
<keyword evidence="7 12" id="KW-1133">Transmembrane helix</keyword>
<dbReference type="GO" id="GO:0006121">
    <property type="term" value="P:mitochondrial electron transport, succinate to ubiquinone"/>
    <property type="evidence" value="ECO:0007669"/>
    <property type="project" value="TreeGrafter"/>
</dbReference>
<keyword evidence="4 12" id="KW-0812">Transmembrane</keyword>
<dbReference type="EMBL" id="WJBH02000005">
    <property type="protein sequence ID" value="KAI9558604.1"/>
    <property type="molecule type" value="Genomic_DNA"/>
</dbReference>
<proteinExistence type="inferred from homology"/>
<dbReference type="AlphaFoldDB" id="A0AAD5KR12"/>
<evidence type="ECO:0000313" key="14">
    <source>
        <dbReference type="Proteomes" id="UP000820818"/>
    </source>
</evidence>
<evidence type="ECO:0000313" key="13">
    <source>
        <dbReference type="EMBL" id="KAI9558604.1"/>
    </source>
</evidence>
<evidence type="ECO:0000256" key="1">
    <source>
        <dbReference type="ARBA" id="ARBA00004448"/>
    </source>
</evidence>
<organism evidence="13 14">
    <name type="scientific">Daphnia sinensis</name>
    <dbReference type="NCBI Taxonomy" id="1820382"/>
    <lineage>
        <taxon>Eukaryota</taxon>
        <taxon>Metazoa</taxon>
        <taxon>Ecdysozoa</taxon>
        <taxon>Arthropoda</taxon>
        <taxon>Crustacea</taxon>
        <taxon>Branchiopoda</taxon>
        <taxon>Diplostraca</taxon>
        <taxon>Cladocera</taxon>
        <taxon>Anomopoda</taxon>
        <taxon>Daphniidae</taxon>
        <taxon>Daphnia</taxon>
        <taxon>Daphnia similis group</taxon>
    </lineage>
</organism>
<dbReference type="InterPro" id="IPR007992">
    <property type="entry name" value="CybS"/>
</dbReference>
<evidence type="ECO:0000256" key="4">
    <source>
        <dbReference type="ARBA" id="ARBA00022692"/>
    </source>
</evidence>
<dbReference type="GO" id="GO:0020037">
    <property type="term" value="F:heme binding"/>
    <property type="evidence" value="ECO:0007669"/>
    <property type="project" value="TreeGrafter"/>
</dbReference>
<accession>A0AAD5KR12</accession>
<feature type="binding site" description="axial binding residue" evidence="11">
    <location>
        <position position="112"/>
    </location>
    <ligand>
        <name>heme b</name>
        <dbReference type="ChEBI" id="CHEBI:60344"/>
        <note>ligand shared with SDHC</note>
    </ligand>
    <ligandPart>
        <name>Fe</name>
        <dbReference type="ChEBI" id="CHEBI:18248"/>
    </ligandPart>
</feature>
<dbReference type="Gene3D" id="1.20.1300.10">
    <property type="entry name" value="Fumarate reductase/succinate dehydrogenase, transmembrane subunit"/>
    <property type="match status" value="1"/>
</dbReference>
<feature type="transmembrane region" description="Helical" evidence="12">
    <location>
        <begin position="137"/>
        <end position="156"/>
    </location>
</feature>
<reference evidence="13 14" key="1">
    <citation type="submission" date="2022-05" db="EMBL/GenBank/DDBJ databases">
        <title>A multi-omics perspective on studying reproductive biology in Daphnia sinensis.</title>
        <authorList>
            <person name="Jia J."/>
        </authorList>
    </citation>
    <scope>NUCLEOTIDE SEQUENCE [LARGE SCALE GENOMIC DNA]</scope>
    <source>
        <strain evidence="13 14">WSL</strain>
    </source>
</reference>
<keyword evidence="11" id="KW-0408">Iron</keyword>
<evidence type="ECO:0000256" key="9">
    <source>
        <dbReference type="ARBA" id="ARBA00023136"/>
    </source>
</evidence>
<keyword evidence="11 12" id="KW-0479">Metal-binding</keyword>
<comment type="similarity">
    <text evidence="2 12">Belongs to the CybS family.</text>
</comment>
<keyword evidence="12" id="KW-0349">Heme</keyword>
<feature type="binding site" evidence="10">
    <location>
        <position position="124"/>
    </location>
    <ligand>
        <name>a ubiquinone</name>
        <dbReference type="ChEBI" id="CHEBI:16389"/>
        <note>ligand shared with IP/SDHB</note>
    </ligand>
</feature>
<keyword evidence="9 12" id="KW-0472">Membrane</keyword>
<keyword evidence="5 12" id="KW-0999">Mitochondrion inner membrane</keyword>
<evidence type="ECO:0000256" key="5">
    <source>
        <dbReference type="ARBA" id="ARBA00022792"/>
    </source>
</evidence>
<comment type="subcellular location">
    <subcellularLocation>
        <location evidence="1 12">Mitochondrion inner membrane</location>
        <topology evidence="1 12">Multi-pass membrane protein</topology>
    </subcellularLocation>
</comment>
<feature type="transmembrane region" description="Helical" evidence="12">
    <location>
        <begin position="82"/>
        <end position="100"/>
    </location>
</feature>
<evidence type="ECO:0000256" key="6">
    <source>
        <dbReference type="ARBA" id="ARBA00022946"/>
    </source>
</evidence>
<evidence type="ECO:0000256" key="10">
    <source>
        <dbReference type="PIRSR" id="PIRSR607992-1"/>
    </source>
</evidence>
<dbReference type="PANTHER" id="PTHR13337">
    <property type="entry name" value="SUCCINATE DEHYDROGENASE"/>
    <property type="match status" value="1"/>
</dbReference>
<comment type="caution">
    <text evidence="13">The sequence shown here is derived from an EMBL/GenBank/DDBJ whole genome shotgun (WGS) entry which is preliminary data.</text>
</comment>
<keyword evidence="14" id="KW-1185">Reference proteome</keyword>
<evidence type="ECO:0000256" key="7">
    <source>
        <dbReference type="ARBA" id="ARBA00022989"/>
    </source>
</evidence>
<keyword evidence="12" id="KW-0816">Tricarboxylic acid cycle</keyword>
<evidence type="ECO:0000256" key="8">
    <source>
        <dbReference type="ARBA" id="ARBA00023128"/>
    </source>
</evidence>
<dbReference type="PANTHER" id="PTHR13337:SF2">
    <property type="entry name" value="SUCCINATE DEHYDROGENASE [UBIQUINONE] CYTOCHROME B SMALL SUBUNIT, MITOCHONDRIAL"/>
    <property type="match status" value="1"/>
</dbReference>
<dbReference type="GO" id="GO:0006099">
    <property type="term" value="P:tricarboxylic acid cycle"/>
    <property type="evidence" value="ECO:0007669"/>
    <property type="project" value="UniProtKB-KW"/>
</dbReference>
<evidence type="ECO:0000256" key="11">
    <source>
        <dbReference type="PIRSR" id="PIRSR607992-2"/>
    </source>
</evidence>
<evidence type="ECO:0000256" key="2">
    <source>
        <dbReference type="ARBA" id="ARBA00007294"/>
    </source>
</evidence>
<dbReference type="CDD" id="cd03496">
    <property type="entry name" value="SQR_TypeC_CybS"/>
    <property type="match status" value="1"/>
</dbReference>
<dbReference type="Proteomes" id="UP000820818">
    <property type="component" value="Linkage Group LG5"/>
</dbReference>
<evidence type="ECO:0000256" key="3">
    <source>
        <dbReference type="ARBA" id="ARBA00022448"/>
    </source>
</evidence>
<dbReference type="GO" id="GO:0005743">
    <property type="term" value="C:mitochondrial inner membrane"/>
    <property type="evidence" value="ECO:0007669"/>
    <property type="project" value="UniProtKB-SubCell"/>
</dbReference>
<keyword evidence="3 12" id="KW-0813">Transport</keyword>
<dbReference type="InterPro" id="IPR034804">
    <property type="entry name" value="SQR/QFR_C/D"/>
</dbReference>
<keyword evidence="12" id="KW-0249">Electron transport</keyword>